<feature type="domain" description="Ig-like" evidence="3">
    <location>
        <begin position="942"/>
        <end position="1043"/>
    </location>
</feature>
<evidence type="ECO:0000313" key="5">
    <source>
        <dbReference type="Proteomes" id="UP001295423"/>
    </source>
</evidence>
<organism evidence="4 5">
    <name type="scientific">Cylindrotheca closterium</name>
    <dbReference type="NCBI Taxonomy" id="2856"/>
    <lineage>
        <taxon>Eukaryota</taxon>
        <taxon>Sar</taxon>
        <taxon>Stramenopiles</taxon>
        <taxon>Ochrophyta</taxon>
        <taxon>Bacillariophyta</taxon>
        <taxon>Bacillariophyceae</taxon>
        <taxon>Bacillariophycidae</taxon>
        <taxon>Bacillariales</taxon>
        <taxon>Bacillariaceae</taxon>
        <taxon>Cylindrotheca</taxon>
    </lineage>
</organism>
<keyword evidence="2" id="KW-0472">Membrane</keyword>
<evidence type="ECO:0000256" key="2">
    <source>
        <dbReference type="SAM" id="Phobius"/>
    </source>
</evidence>
<keyword evidence="2" id="KW-1133">Transmembrane helix</keyword>
<proteinExistence type="predicted"/>
<dbReference type="Proteomes" id="UP001295423">
    <property type="component" value="Unassembled WGS sequence"/>
</dbReference>
<evidence type="ECO:0000259" key="3">
    <source>
        <dbReference type="PROSITE" id="PS50835"/>
    </source>
</evidence>
<evidence type="ECO:0000313" key="4">
    <source>
        <dbReference type="EMBL" id="CAJ1949743.1"/>
    </source>
</evidence>
<feature type="transmembrane region" description="Helical" evidence="2">
    <location>
        <begin position="168"/>
        <end position="189"/>
    </location>
</feature>
<dbReference type="PROSITE" id="PS50835">
    <property type="entry name" value="IG_LIKE"/>
    <property type="match status" value="1"/>
</dbReference>
<feature type="compositionally biased region" description="Basic and acidic residues" evidence="1">
    <location>
        <begin position="1"/>
        <end position="23"/>
    </location>
</feature>
<gene>
    <name evidence="4" type="ORF">CYCCA115_LOCUS12250</name>
</gene>
<keyword evidence="5" id="KW-1185">Reference proteome</keyword>
<feature type="compositionally biased region" description="Polar residues" evidence="1">
    <location>
        <begin position="104"/>
        <end position="120"/>
    </location>
</feature>
<feature type="compositionally biased region" description="Basic residues" evidence="1">
    <location>
        <begin position="37"/>
        <end position="46"/>
    </location>
</feature>
<feature type="region of interest" description="Disordered" evidence="1">
    <location>
        <begin position="1"/>
        <end position="120"/>
    </location>
</feature>
<dbReference type="AlphaFoldDB" id="A0AAD2FQL4"/>
<dbReference type="EMBL" id="CAKOGP040001758">
    <property type="protein sequence ID" value="CAJ1949743.1"/>
    <property type="molecule type" value="Genomic_DNA"/>
</dbReference>
<dbReference type="InterPro" id="IPR007110">
    <property type="entry name" value="Ig-like_dom"/>
</dbReference>
<keyword evidence="2" id="KW-0812">Transmembrane</keyword>
<feature type="compositionally biased region" description="Low complexity" evidence="1">
    <location>
        <begin position="54"/>
        <end position="64"/>
    </location>
</feature>
<reference evidence="4" key="1">
    <citation type="submission" date="2023-08" db="EMBL/GenBank/DDBJ databases">
        <authorList>
            <person name="Audoor S."/>
            <person name="Bilcke G."/>
        </authorList>
    </citation>
    <scope>NUCLEOTIDE SEQUENCE</scope>
</reference>
<comment type="caution">
    <text evidence="4">The sequence shown here is derived from an EMBL/GenBank/DDBJ whole genome shotgun (WGS) entry which is preliminary data.</text>
</comment>
<evidence type="ECO:0000256" key="1">
    <source>
        <dbReference type="SAM" id="MobiDB-lite"/>
    </source>
</evidence>
<name>A0AAD2FQL4_9STRA</name>
<protein>
    <recommendedName>
        <fullName evidence="3">Ig-like domain-containing protein</fullName>
    </recommendedName>
</protein>
<sequence>MAGKDQPKEIKEIMKNAKGDRRSTGVVRASNRTAERKPRHQLRKKGQMVNGDNFDFSQGSSSSFDDAEETSSPLPGAVRVVQGGQLLPLNKDDDEDEDDKWNERSGSIHTLPTAVPQTADLSNEEALQIRTEAEREAAKQFLANIATAEEQTDDDKEGEDKKSNKNRLGMYALVFVVVVVGVAVLSVTLTSKKDTEDQNIRITPPPPVTLAPTVFVNTTLSSDFCDEALELEMDSFVIGTTADATLDDNVAACGEIRRNGIGTWYYMEGVGKRISLSTCNGTSFDTQISVFSGSSCDGGLKCVAGNDQRTNCGRDGSQLIFNSEEGVRYYIMVHGIRSSTGVFTLTAKGMHDNESCDTANRIEDFGSDELDQVTYYGSTVFSKVIPQNLPECGPTSSPGPGSWYVFTAKDTRFIQVRVDDFDANLISVYEGANCESLTCVDTSEGISMFTTTKDADYYVFVHGKAEQVGGFALTITDGGLLRPDDDAANGEPNYTCETAEDLSDGLYMDLFARRTGSTVNGVVATVPSCGNLVLSDSNGVWYSFTGAYRRFLVSTCDTESGFDTRLSVFTGSCSQLRCVGGGDNGCGDHSSVYFGGQFGVEYFVLVHGTDKKVGDFNLTVIEEAIVEEYVPMPGPDDPDAPGPTPLDPCDMAVHVPLDGVAQLGTIQTAQVQDVGLCTGTDLAAPSVYYSVRGTGNTMVASTCNALVQDFAAAGVQVYGGECGNFSCIDDITIVPCGAQMSAIWKSEFNRTYHIQVYASGGGSFSLNVEDTDDNYVCENASPDLEIGSTILGSTLASSLLYDNAYSNAAPKIGAWYQITTDVDAELALSTCSIITSFNSRISIFGDCESNLSLVSTSSSTCGDGSALSWTTTAGKTYFVQVAGNGAKESGNFALTLGPANNFCESAQDIQFNGMLVSGSTRNATIDSGKLSCFDSQVTVDGPSVWYKVTGSGSLLQASTCSAITNFDATVSVFEGQCGALSCIAADSDGCESQSSAKWFAEAGMEYHVLVHGFESGDFTLVVDEVGNSACSNSLSVETDGSVTVLKPTLNSTYFDPCTSKYVESQLSWFDVKGTGNQITVDACNGGSGNQLVSVYGSSCSSLQCEDSTLAASCSVTFDSVFYREYQVVVSEKQGNSVQLSVNSTNYACIDAFGPLRIGESVLGSTEAAPVVAAQSCGNLSSRGSGVWYYFIGDGKTVTAFTCSDQTDFDTQITVFSGNDCGSPNLTCIGARDDNCGLQTWMSIPTVVGVRYNVLISGKGESRGNFVLRLN</sequence>
<accession>A0AAD2FQL4</accession>